<keyword evidence="4" id="KW-1185">Reference proteome</keyword>
<keyword evidence="2" id="KW-0472">Membrane</keyword>
<evidence type="ECO:0000313" key="4">
    <source>
        <dbReference type="Proteomes" id="UP000232323"/>
    </source>
</evidence>
<feature type="compositionally biased region" description="Low complexity" evidence="1">
    <location>
        <begin position="25"/>
        <end position="36"/>
    </location>
</feature>
<reference evidence="3 4" key="1">
    <citation type="submission" date="2017-08" db="EMBL/GenBank/DDBJ databases">
        <title>Acidophilic green algal genome provides insights into adaptation to an acidic environment.</title>
        <authorList>
            <person name="Hirooka S."/>
            <person name="Hirose Y."/>
            <person name="Kanesaki Y."/>
            <person name="Higuchi S."/>
            <person name="Fujiwara T."/>
            <person name="Onuma R."/>
            <person name="Era A."/>
            <person name="Ohbayashi R."/>
            <person name="Uzuka A."/>
            <person name="Nozaki H."/>
            <person name="Yoshikawa H."/>
            <person name="Miyagishima S.Y."/>
        </authorList>
    </citation>
    <scope>NUCLEOTIDE SEQUENCE [LARGE SCALE GENOMIC DNA]</scope>
    <source>
        <strain evidence="3 4">NIES-2499</strain>
    </source>
</reference>
<dbReference type="EMBL" id="BEGY01000158">
    <property type="protein sequence ID" value="GAX85257.1"/>
    <property type="molecule type" value="Genomic_DNA"/>
</dbReference>
<protein>
    <submittedName>
        <fullName evidence="3">Uncharacterized protein</fullName>
    </submittedName>
</protein>
<keyword evidence="2" id="KW-1133">Transmembrane helix</keyword>
<feature type="transmembrane region" description="Helical" evidence="2">
    <location>
        <begin position="204"/>
        <end position="226"/>
    </location>
</feature>
<feature type="transmembrane region" description="Helical" evidence="2">
    <location>
        <begin position="325"/>
        <end position="345"/>
    </location>
</feature>
<keyword evidence="2" id="KW-0812">Transmembrane</keyword>
<sequence>MVFHFKGLFRGREPAAGEGTKESEVASASSPPEAMALATSTPTPAPQVEPSHNSLHIPPSSPKIREDARILTMTTGPGDMFIGSDDRTDVGCLGLRRGDTTAGADEEQQQQQRAALLEPWQQMQYVEGDGVLTEVGSIPEKLRRRRANPYDGWACKDIFLSLTPLFITYGLKDVSLEAGLAVAIILAWTLLGCRLLWWDGTNKMAVPLFEVVGCTYFPLMLGLTYVSDEKTHDILVKWWNVMTPAVFAGVMLVSMIDVRPFSTHYAHYSPMDAGGRLRFNHDISWQRTTYLASLCWVFAFTVATLLSLVPVMYNTWSDFTAMNVVFNYLVPWLCLLAGLMATWLMGKRYLGIIKGEQTQRLSQQHVVQDQTDLEQAAAAAHTDTAAAAASAHKQHQHSDAILFKK</sequence>
<dbReference type="OrthoDB" id="523032at2759"/>
<gene>
    <name evidence="3" type="ORF">CEUSTIGMA_g12676.t1</name>
</gene>
<evidence type="ECO:0000256" key="2">
    <source>
        <dbReference type="SAM" id="Phobius"/>
    </source>
</evidence>
<feature type="region of interest" description="Disordered" evidence="1">
    <location>
        <begin position="1"/>
        <end position="65"/>
    </location>
</feature>
<dbReference type="Proteomes" id="UP000232323">
    <property type="component" value="Unassembled WGS sequence"/>
</dbReference>
<evidence type="ECO:0000256" key="1">
    <source>
        <dbReference type="SAM" id="MobiDB-lite"/>
    </source>
</evidence>
<feature type="transmembrane region" description="Helical" evidence="2">
    <location>
        <begin position="178"/>
        <end position="197"/>
    </location>
</feature>
<dbReference type="AlphaFoldDB" id="A0A250XQA7"/>
<feature type="transmembrane region" description="Helical" evidence="2">
    <location>
        <begin position="290"/>
        <end position="313"/>
    </location>
</feature>
<organism evidence="3 4">
    <name type="scientific">Chlamydomonas eustigma</name>
    <dbReference type="NCBI Taxonomy" id="1157962"/>
    <lineage>
        <taxon>Eukaryota</taxon>
        <taxon>Viridiplantae</taxon>
        <taxon>Chlorophyta</taxon>
        <taxon>core chlorophytes</taxon>
        <taxon>Chlorophyceae</taxon>
        <taxon>CS clade</taxon>
        <taxon>Chlamydomonadales</taxon>
        <taxon>Chlamydomonadaceae</taxon>
        <taxon>Chlamydomonas</taxon>
    </lineage>
</organism>
<feature type="transmembrane region" description="Helical" evidence="2">
    <location>
        <begin position="238"/>
        <end position="258"/>
    </location>
</feature>
<comment type="caution">
    <text evidence="3">The sequence shown here is derived from an EMBL/GenBank/DDBJ whole genome shotgun (WGS) entry which is preliminary data.</text>
</comment>
<feature type="compositionally biased region" description="Basic and acidic residues" evidence="1">
    <location>
        <begin position="10"/>
        <end position="24"/>
    </location>
</feature>
<accession>A0A250XQA7</accession>
<evidence type="ECO:0000313" key="3">
    <source>
        <dbReference type="EMBL" id="GAX85257.1"/>
    </source>
</evidence>
<proteinExistence type="predicted"/>
<name>A0A250XQA7_9CHLO</name>